<evidence type="ECO:0000259" key="3">
    <source>
        <dbReference type="PROSITE" id="PS50217"/>
    </source>
</evidence>
<evidence type="ECO:0000256" key="1">
    <source>
        <dbReference type="SAM" id="Coils"/>
    </source>
</evidence>
<feature type="region of interest" description="Disordered" evidence="2">
    <location>
        <begin position="59"/>
        <end position="83"/>
    </location>
</feature>
<organism evidence="4 5">
    <name type="scientific">Hyaloscypha hepaticicola</name>
    <dbReference type="NCBI Taxonomy" id="2082293"/>
    <lineage>
        <taxon>Eukaryota</taxon>
        <taxon>Fungi</taxon>
        <taxon>Dikarya</taxon>
        <taxon>Ascomycota</taxon>
        <taxon>Pezizomycotina</taxon>
        <taxon>Leotiomycetes</taxon>
        <taxon>Helotiales</taxon>
        <taxon>Hyaloscyphaceae</taxon>
        <taxon>Hyaloscypha</taxon>
    </lineage>
</organism>
<dbReference type="InterPro" id="IPR004827">
    <property type="entry name" value="bZIP"/>
</dbReference>
<keyword evidence="5" id="KW-1185">Reference proteome</keyword>
<sequence>MSISSQSSTSMSQSTSQGSCLDPLDSLLDLSEYDKLSYQSPAISPSTTKSQFVGRAVSNTPATLPSSTQQDLSGPSHNYGMYKQQTGIPQGAVASTLAVNQMNNMNQYGYADSYLSAIGEEDFVDFGTAPGRNGSFNADMDMEFESPLGEPAFFYPEQSSPEFINPSAIGSSLSPTAVLPTQTSNVGRLWPGMHQQQAALAKAQAQQKQQQQIIQQQRNAMGGHQRRPSQQRARGSHPPADPIVEEKISQLLNSMRQSSVATEDGEGSTPNANHMSHVQRMRKEEEDMDEDERLLASEEGKKLSSKERRQLRNKVSARAFRSRRKEYISQLEGEIATKVNENNDLRSQNRALLEENTRLSDLTRMLLSSPSFSGFLDTLASNPQAAQTAQAVQQPQPQQQQIEQPQRQIRKDINPYAAQQQMQQQQIGMAMIPEHNMDFSMLDLNENGAFTYQPQVFSVLSLPEAVIDTEILSGKSSSFTSHTSDGEKVELPKVERMPVSETEKVELPTVVDDEFDADPAFALYASSPTATVTKSEPELDLSFLANLSLKPANFELVVVPEVDEATADAAMRRVERISADMDACLERLSRLSCHL</sequence>
<dbReference type="PANTHER" id="PTHR37616:SF2">
    <property type="entry name" value="BZIP DOMAIN-CONTAINING PROTEIN"/>
    <property type="match status" value="1"/>
</dbReference>
<feature type="compositionally biased region" description="Basic and acidic residues" evidence="2">
    <location>
        <begin position="293"/>
        <end position="310"/>
    </location>
</feature>
<dbReference type="GO" id="GO:0003700">
    <property type="term" value="F:DNA-binding transcription factor activity"/>
    <property type="evidence" value="ECO:0007669"/>
    <property type="project" value="InterPro"/>
</dbReference>
<feature type="region of interest" description="Disordered" evidence="2">
    <location>
        <begin position="254"/>
        <end position="310"/>
    </location>
</feature>
<evidence type="ECO:0000256" key="2">
    <source>
        <dbReference type="SAM" id="MobiDB-lite"/>
    </source>
</evidence>
<feature type="coiled-coil region" evidence="1">
    <location>
        <begin position="328"/>
        <end position="362"/>
    </location>
</feature>
<reference evidence="4 5" key="1">
    <citation type="submission" date="2016-05" db="EMBL/GenBank/DDBJ databases">
        <title>A degradative enzymes factory behind the ericoid mycorrhizal symbiosis.</title>
        <authorList>
            <consortium name="DOE Joint Genome Institute"/>
            <person name="Martino E."/>
            <person name="Morin E."/>
            <person name="Grelet G."/>
            <person name="Kuo A."/>
            <person name="Kohler A."/>
            <person name="Daghino S."/>
            <person name="Barry K."/>
            <person name="Choi C."/>
            <person name="Cichocki N."/>
            <person name="Clum A."/>
            <person name="Copeland A."/>
            <person name="Hainaut M."/>
            <person name="Haridas S."/>
            <person name="Labutti K."/>
            <person name="Lindquist E."/>
            <person name="Lipzen A."/>
            <person name="Khouja H.-R."/>
            <person name="Murat C."/>
            <person name="Ohm R."/>
            <person name="Olson A."/>
            <person name="Spatafora J."/>
            <person name="Veneault-Fourrey C."/>
            <person name="Henrissat B."/>
            <person name="Grigoriev I."/>
            <person name="Martin F."/>
            <person name="Perotto S."/>
        </authorList>
    </citation>
    <scope>NUCLEOTIDE SEQUENCE [LARGE SCALE GENOMIC DNA]</scope>
    <source>
        <strain evidence="4 5">UAMH 7357</strain>
    </source>
</reference>
<protein>
    <recommendedName>
        <fullName evidence="3">BZIP domain-containing protein</fullName>
    </recommendedName>
</protein>
<feature type="region of interest" description="Disordered" evidence="2">
    <location>
        <begin position="1"/>
        <end position="23"/>
    </location>
</feature>
<accession>A0A2J6PTG4</accession>
<dbReference type="InterPro" id="IPR046347">
    <property type="entry name" value="bZIP_sf"/>
</dbReference>
<gene>
    <name evidence="4" type="ORF">NA56DRAFT_648745</name>
</gene>
<dbReference type="CDD" id="cd14810">
    <property type="entry name" value="bZIP_u1"/>
    <property type="match status" value="1"/>
</dbReference>
<feature type="region of interest" description="Disordered" evidence="2">
    <location>
        <begin position="197"/>
        <end position="241"/>
    </location>
</feature>
<feature type="compositionally biased region" description="Low complexity" evidence="2">
    <location>
        <begin position="197"/>
        <end position="217"/>
    </location>
</feature>
<dbReference type="SUPFAM" id="SSF57959">
    <property type="entry name" value="Leucine zipper domain"/>
    <property type="match status" value="1"/>
</dbReference>
<feature type="domain" description="BZIP" evidence="3">
    <location>
        <begin position="303"/>
        <end position="366"/>
    </location>
</feature>
<dbReference type="Proteomes" id="UP000235672">
    <property type="component" value="Unassembled WGS sequence"/>
</dbReference>
<dbReference type="OrthoDB" id="5571888at2759"/>
<evidence type="ECO:0000313" key="4">
    <source>
        <dbReference type="EMBL" id="PMD17323.1"/>
    </source>
</evidence>
<proteinExistence type="predicted"/>
<dbReference type="PROSITE" id="PS50217">
    <property type="entry name" value="BZIP"/>
    <property type="match status" value="1"/>
</dbReference>
<dbReference type="STRING" id="1745343.A0A2J6PTG4"/>
<dbReference type="FunFam" id="1.20.5.170:FF:000031">
    <property type="entry name" value="BZIP transcription factor (MeaB)"/>
    <property type="match status" value="1"/>
</dbReference>
<evidence type="ECO:0000313" key="5">
    <source>
        <dbReference type="Proteomes" id="UP000235672"/>
    </source>
</evidence>
<name>A0A2J6PTG4_9HELO</name>
<dbReference type="PANTHER" id="PTHR37616">
    <property type="entry name" value="BZIP TRANSCRIPTION FACTOR 60-LIKE"/>
    <property type="match status" value="1"/>
</dbReference>
<dbReference type="AlphaFoldDB" id="A0A2J6PTG4"/>
<dbReference type="Pfam" id="PF00170">
    <property type="entry name" value="bZIP_1"/>
    <property type="match status" value="1"/>
</dbReference>
<dbReference type="SMART" id="SM00338">
    <property type="entry name" value="BRLZ"/>
    <property type="match status" value="1"/>
</dbReference>
<feature type="compositionally biased region" description="Polar residues" evidence="2">
    <location>
        <begin position="59"/>
        <end position="76"/>
    </location>
</feature>
<keyword evidence="1" id="KW-0175">Coiled coil</keyword>
<feature type="region of interest" description="Disordered" evidence="2">
    <location>
        <begin position="386"/>
        <end position="407"/>
    </location>
</feature>
<dbReference type="Gene3D" id="1.20.5.170">
    <property type="match status" value="1"/>
</dbReference>
<dbReference type="EMBL" id="KZ613500">
    <property type="protein sequence ID" value="PMD17323.1"/>
    <property type="molecule type" value="Genomic_DNA"/>
</dbReference>